<evidence type="ECO:0000313" key="1">
    <source>
        <dbReference type="EMBL" id="SFG97915.1"/>
    </source>
</evidence>
<organism evidence="1 2">
    <name type="scientific">Algoriphagus hitonicola</name>
    <dbReference type="NCBI Taxonomy" id="435880"/>
    <lineage>
        <taxon>Bacteria</taxon>
        <taxon>Pseudomonadati</taxon>
        <taxon>Bacteroidota</taxon>
        <taxon>Cytophagia</taxon>
        <taxon>Cytophagales</taxon>
        <taxon>Cyclobacteriaceae</taxon>
        <taxon>Algoriphagus</taxon>
    </lineage>
</organism>
<reference evidence="2" key="1">
    <citation type="submission" date="2016-10" db="EMBL/GenBank/DDBJ databases">
        <authorList>
            <person name="Varghese N."/>
            <person name="Submissions S."/>
        </authorList>
    </citation>
    <scope>NUCLEOTIDE SEQUENCE [LARGE SCALE GENOMIC DNA]</scope>
    <source>
        <strain evidence="2">DSM 19315</strain>
    </source>
</reference>
<sequence length="171" mass="19375">MESVQTKILKDLFESQIGMIPINDSISNEEFQILRKLESFGVLRKEKGSYKPDTRFYKYGKTLMAQDVPVEEFDFEYQPKPLQVFNNTFHAHNIGQVNQGSVNYSFDQINIKIVKESLEAALTPEQLKEVMEALKQNGKPGVKQKLKSFGGDVLANVVAGILSNPLLYGRM</sequence>
<name>A0A1I2W975_9BACT</name>
<dbReference type="AlphaFoldDB" id="A0A1I2W975"/>
<dbReference type="Proteomes" id="UP000199642">
    <property type="component" value="Unassembled WGS sequence"/>
</dbReference>
<gene>
    <name evidence="1" type="ORF">SAMN04487988_11210</name>
</gene>
<dbReference type="EMBL" id="FOPC01000012">
    <property type="protein sequence ID" value="SFG97915.1"/>
    <property type="molecule type" value="Genomic_DNA"/>
</dbReference>
<proteinExistence type="predicted"/>
<dbReference type="STRING" id="435880.SAMN04487988_11210"/>
<keyword evidence="2" id="KW-1185">Reference proteome</keyword>
<dbReference type="RefSeq" id="WP_143189554.1">
    <property type="nucleotide sequence ID" value="NZ_FOPC01000012.1"/>
</dbReference>
<dbReference type="OrthoDB" id="1376671at2"/>
<evidence type="ECO:0000313" key="2">
    <source>
        <dbReference type="Proteomes" id="UP000199642"/>
    </source>
</evidence>
<accession>A0A1I2W975</accession>
<protein>
    <submittedName>
        <fullName evidence="1">Uncharacterized protein</fullName>
    </submittedName>
</protein>